<evidence type="ECO:0000256" key="1">
    <source>
        <dbReference type="ARBA" id="ARBA00022801"/>
    </source>
</evidence>
<feature type="domain" description="Peptidase M20 dimerisation" evidence="3">
    <location>
        <begin position="222"/>
        <end position="313"/>
    </location>
</feature>
<feature type="binding site" evidence="2">
    <location>
        <position position="198"/>
    </location>
    <ligand>
        <name>Mn(2+)</name>
        <dbReference type="ChEBI" id="CHEBI:29035"/>
        <label>2</label>
    </ligand>
</feature>
<dbReference type="FunFam" id="3.30.70.360:FF:000001">
    <property type="entry name" value="N-acetyldiaminopimelate deacetylase"/>
    <property type="match status" value="1"/>
</dbReference>
<comment type="caution">
    <text evidence="4">The sequence shown here is derived from an EMBL/GenBank/DDBJ whole genome shotgun (WGS) entry which is preliminary data.</text>
</comment>
<feature type="binding site" evidence="2">
    <location>
        <position position="172"/>
    </location>
    <ligand>
        <name>Mn(2+)</name>
        <dbReference type="ChEBI" id="CHEBI:29035"/>
        <label>2</label>
    </ligand>
</feature>
<keyword evidence="2" id="KW-0479">Metal-binding</keyword>
<dbReference type="GO" id="GO:0046872">
    <property type="term" value="F:metal ion binding"/>
    <property type="evidence" value="ECO:0007669"/>
    <property type="project" value="UniProtKB-KW"/>
</dbReference>
<evidence type="ECO:0000259" key="3">
    <source>
        <dbReference type="Pfam" id="PF07687"/>
    </source>
</evidence>
<accession>C0G359</accession>
<proteinExistence type="predicted"/>
<keyword evidence="2" id="KW-0464">Manganese</keyword>
<dbReference type="GO" id="GO:0050118">
    <property type="term" value="F:N-acetyldiaminopimelate deacetylase activity"/>
    <property type="evidence" value="ECO:0007669"/>
    <property type="project" value="UniProtKB-ARBA"/>
</dbReference>
<feature type="binding site" evidence="2">
    <location>
        <position position="393"/>
    </location>
    <ligand>
        <name>Mn(2+)</name>
        <dbReference type="ChEBI" id="CHEBI:29035"/>
        <label>2</label>
    </ligand>
</feature>
<evidence type="ECO:0000313" key="4">
    <source>
        <dbReference type="EMBL" id="EEH15118.1"/>
    </source>
</evidence>
<dbReference type="Gene3D" id="3.30.70.360">
    <property type="match status" value="1"/>
</dbReference>
<dbReference type="InterPro" id="IPR036264">
    <property type="entry name" value="Bact_exopeptidase_dim_dom"/>
</dbReference>
<dbReference type="SUPFAM" id="SSF55031">
    <property type="entry name" value="Bacterial exopeptidase dimerisation domain"/>
    <property type="match status" value="1"/>
</dbReference>
<comment type="cofactor">
    <cofactor evidence="2">
        <name>Mn(2+)</name>
        <dbReference type="ChEBI" id="CHEBI:29035"/>
    </cofactor>
    <text evidence="2">The Mn(2+) ion enhances activity.</text>
</comment>
<evidence type="ECO:0000313" key="5">
    <source>
        <dbReference type="Proteomes" id="UP000003678"/>
    </source>
</evidence>
<dbReference type="Gene3D" id="3.40.630.10">
    <property type="entry name" value="Zn peptidases"/>
    <property type="match status" value="1"/>
</dbReference>
<gene>
    <name evidence="4" type="ORF">BCETI_1000018</name>
</gene>
<dbReference type="Pfam" id="PF01546">
    <property type="entry name" value="Peptidase_M20"/>
    <property type="match status" value="1"/>
</dbReference>
<dbReference type="NCBIfam" id="TIGR01891">
    <property type="entry name" value="amidohydrolases"/>
    <property type="match status" value="1"/>
</dbReference>
<dbReference type="GO" id="GO:0019877">
    <property type="term" value="P:diaminopimelate biosynthetic process"/>
    <property type="evidence" value="ECO:0007669"/>
    <property type="project" value="UniProtKB-ARBA"/>
</dbReference>
<keyword evidence="1 4" id="KW-0378">Hydrolase</keyword>
<dbReference type="Pfam" id="PF07687">
    <property type="entry name" value="M20_dimer"/>
    <property type="match status" value="1"/>
</dbReference>
<dbReference type="SUPFAM" id="SSF53187">
    <property type="entry name" value="Zn-dependent exopeptidases"/>
    <property type="match status" value="1"/>
</dbReference>
<dbReference type="InterPro" id="IPR017439">
    <property type="entry name" value="Amidohydrolase"/>
</dbReference>
<dbReference type="Proteomes" id="UP000003678">
    <property type="component" value="Unassembled WGS sequence"/>
</dbReference>
<dbReference type="PIRSF" id="PIRSF005962">
    <property type="entry name" value="Pept_M20D_amidohydro"/>
    <property type="match status" value="1"/>
</dbReference>
<evidence type="ECO:0000256" key="2">
    <source>
        <dbReference type="PIRSR" id="PIRSR005962-1"/>
    </source>
</evidence>
<dbReference type="PANTHER" id="PTHR11014">
    <property type="entry name" value="PEPTIDASE M20 FAMILY MEMBER"/>
    <property type="match status" value="1"/>
</dbReference>
<sequence length="421" mass="45317">MPCGNEKANRDCPFSPKRHILFLSNHARSGSHPDMPVLNRAIEMQAEIAAWRRKLHQNPELLYDVHETAKFVEEKLKSFGCDQVETGIGRTGVVGIIKGRHGDGHAIGLRADMDALPITETSGAEWASQNPGKAHSCGHDGHTAMLLGAAQYLAETRNFRGSVALLFQPAEEGGAGGLAMVEDGVMDRFGISEVYGVHNMPGLPVGQFAMRKGPIMAATDEFDLFITGRGGHAAQPHRTIDPILAGSQLMIALQGIVSRNTDPLDSLVISVTKFMAGEAYNVIPEKAKLSGTVRTLKKETRAFAERRIRETAAGIAAATGAEITVRYKNNYPVTFNHDAQTEFAARVAATVAGEGKVDTNIEPMMAAEDFSYMLEARPGAYIFLGNGDTPGLHHPAYDFNDDAIPYGVSYFVAVAETALAA</sequence>
<name>C0G359_9HYPH</name>
<dbReference type="AlphaFoldDB" id="C0G359"/>
<dbReference type="InterPro" id="IPR011650">
    <property type="entry name" value="Peptidase_M20_dimer"/>
</dbReference>
<reference evidence="4 5" key="1">
    <citation type="submission" date="2009-03" db="EMBL/GenBank/DDBJ databases">
        <authorList>
            <person name="Setubal J.C."/>
            <person name="Boyle S."/>
            <person name="Crasta O.R."/>
            <person name="Gillespie J.J."/>
            <person name="Kenyon R.W."/>
            <person name="Lu J."/>
            <person name="Mane S."/>
            <person name="Nagrani S."/>
            <person name="Shallom J.M."/>
            <person name="Shallom S."/>
            <person name="Shukla M."/>
            <person name="Snyder E.E."/>
            <person name="Sobral B.W."/>
            <person name="Wattam A.R."/>
            <person name="Will R."/>
            <person name="Williams K."/>
            <person name="Yoo H."/>
            <person name="Bruce D.H."/>
            <person name="Detter C."/>
            <person name="Munk C."/>
            <person name="Brettin T.S."/>
            <person name="Ficht T."/>
        </authorList>
    </citation>
    <scope>NUCLEOTIDE SEQUENCE [LARGE SCALE GENOMIC DNA]</scope>
    <source>
        <strain evidence="4 5">Cudo</strain>
    </source>
</reference>
<dbReference type="EMBL" id="ACJD01000001">
    <property type="protein sequence ID" value="EEH15118.1"/>
    <property type="molecule type" value="Genomic_DNA"/>
</dbReference>
<organism evidence="4 5">
    <name type="scientific">Brucella ceti str. Cudo</name>
    <dbReference type="NCBI Taxonomy" id="595497"/>
    <lineage>
        <taxon>Bacteria</taxon>
        <taxon>Pseudomonadati</taxon>
        <taxon>Pseudomonadota</taxon>
        <taxon>Alphaproteobacteria</taxon>
        <taxon>Hyphomicrobiales</taxon>
        <taxon>Brucellaceae</taxon>
        <taxon>Brucella/Ochrobactrum group</taxon>
        <taxon>Brucella</taxon>
    </lineage>
</organism>
<dbReference type="CDD" id="cd05666">
    <property type="entry name" value="M20_Acy1-like"/>
    <property type="match status" value="1"/>
</dbReference>
<dbReference type="PANTHER" id="PTHR11014:SF63">
    <property type="entry name" value="METALLOPEPTIDASE, PUTATIVE (AFU_ORTHOLOGUE AFUA_6G09600)-RELATED"/>
    <property type="match status" value="1"/>
</dbReference>
<dbReference type="InterPro" id="IPR002933">
    <property type="entry name" value="Peptidase_M20"/>
</dbReference>
<protein>
    <submittedName>
        <fullName evidence="4">Amidohydrolase</fullName>
    </submittedName>
</protein>
<feature type="binding site" evidence="2">
    <location>
        <position position="139"/>
    </location>
    <ligand>
        <name>Mn(2+)</name>
        <dbReference type="ChEBI" id="CHEBI:29035"/>
        <label>2</label>
    </ligand>
</feature>
<feature type="binding site" evidence="2">
    <location>
        <position position="137"/>
    </location>
    <ligand>
        <name>Mn(2+)</name>
        <dbReference type="ChEBI" id="CHEBI:29035"/>
        <label>2</label>
    </ligand>
</feature>